<dbReference type="PROSITE" id="PS50043">
    <property type="entry name" value="HTH_LUXR_2"/>
    <property type="match status" value="1"/>
</dbReference>
<dbReference type="PROSITE" id="PS00622">
    <property type="entry name" value="HTH_LUXR_1"/>
    <property type="match status" value="1"/>
</dbReference>
<evidence type="ECO:0000313" key="6">
    <source>
        <dbReference type="EMBL" id="EIM24804.1"/>
    </source>
</evidence>
<evidence type="ECO:0000256" key="3">
    <source>
        <dbReference type="PROSITE-ProRule" id="PRU00169"/>
    </source>
</evidence>
<dbReference type="InterPro" id="IPR058245">
    <property type="entry name" value="NreC/VraR/RcsB-like_REC"/>
</dbReference>
<dbReference type="SMART" id="SM00421">
    <property type="entry name" value="HTH_LUXR"/>
    <property type="match status" value="1"/>
</dbReference>
<dbReference type="Proteomes" id="UP000003947">
    <property type="component" value="Unassembled WGS sequence"/>
</dbReference>
<dbReference type="GO" id="GO:0003677">
    <property type="term" value="F:DNA binding"/>
    <property type="evidence" value="ECO:0007669"/>
    <property type="project" value="UniProtKB-KW"/>
</dbReference>
<dbReference type="RefSeq" id="WP_009492983.1">
    <property type="nucleotide sequence ID" value="NZ_CP141048.1"/>
</dbReference>
<dbReference type="CDD" id="cd06170">
    <property type="entry name" value="LuxR_C_like"/>
    <property type="match status" value="1"/>
</dbReference>
<dbReference type="SUPFAM" id="SSF52172">
    <property type="entry name" value="CheY-like"/>
    <property type="match status" value="1"/>
</dbReference>
<dbReference type="OrthoDB" id="9814495at2"/>
<proteinExistence type="predicted"/>
<dbReference type="GO" id="GO:0006355">
    <property type="term" value="P:regulation of DNA-templated transcription"/>
    <property type="evidence" value="ECO:0007669"/>
    <property type="project" value="InterPro"/>
</dbReference>
<evidence type="ECO:0000259" key="4">
    <source>
        <dbReference type="PROSITE" id="PS50043"/>
    </source>
</evidence>
<dbReference type="PATRIC" id="fig|864069.3.peg.5935"/>
<dbReference type="SMART" id="SM00448">
    <property type="entry name" value="REC"/>
    <property type="match status" value="1"/>
</dbReference>
<dbReference type="InterPro" id="IPR039420">
    <property type="entry name" value="WalR-like"/>
</dbReference>
<dbReference type="eggNOG" id="COG2197">
    <property type="taxonomic scope" value="Bacteria"/>
</dbReference>
<gene>
    <name evidence="6" type="ORF">MicloDRAFT_00055230</name>
</gene>
<protein>
    <submittedName>
        <fullName evidence="6">Response regulator containing a CheY-like receiver domain and an HTH DNA-binding domain</fullName>
    </submittedName>
</protein>
<evidence type="ECO:0000259" key="5">
    <source>
        <dbReference type="PROSITE" id="PS50110"/>
    </source>
</evidence>
<dbReference type="InterPro" id="IPR000792">
    <property type="entry name" value="Tscrpt_reg_LuxR_C"/>
</dbReference>
<dbReference type="STRING" id="864069.MicloDRAFT_00055230"/>
<dbReference type="InterPro" id="IPR001789">
    <property type="entry name" value="Sig_transdc_resp-reg_receiver"/>
</dbReference>
<dbReference type="AlphaFoldDB" id="I4YLG2"/>
<keyword evidence="2 6" id="KW-0238">DNA-binding</keyword>
<dbReference type="Pfam" id="PF00196">
    <property type="entry name" value="GerE"/>
    <property type="match status" value="1"/>
</dbReference>
<dbReference type="HOGENOM" id="CLU_000445_90_0_5"/>
<evidence type="ECO:0000256" key="1">
    <source>
        <dbReference type="ARBA" id="ARBA00022553"/>
    </source>
</evidence>
<keyword evidence="1 3" id="KW-0597">Phosphoprotein</keyword>
<organism evidence="6 7">
    <name type="scientific">Microvirga lotononidis</name>
    <dbReference type="NCBI Taxonomy" id="864069"/>
    <lineage>
        <taxon>Bacteria</taxon>
        <taxon>Pseudomonadati</taxon>
        <taxon>Pseudomonadota</taxon>
        <taxon>Alphaproteobacteria</taxon>
        <taxon>Hyphomicrobiales</taxon>
        <taxon>Methylobacteriaceae</taxon>
        <taxon>Microvirga</taxon>
    </lineage>
</organism>
<name>I4YLG2_9HYPH</name>
<dbReference type="GO" id="GO:0000160">
    <property type="term" value="P:phosphorelay signal transduction system"/>
    <property type="evidence" value="ECO:0007669"/>
    <property type="project" value="InterPro"/>
</dbReference>
<feature type="domain" description="Response regulatory" evidence="5">
    <location>
        <begin position="6"/>
        <end position="121"/>
    </location>
</feature>
<dbReference type="PRINTS" id="PR00038">
    <property type="entry name" value="HTHLUXR"/>
</dbReference>
<dbReference type="InterPro" id="IPR011006">
    <property type="entry name" value="CheY-like_superfamily"/>
</dbReference>
<dbReference type="PROSITE" id="PS50110">
    <property type="entry name" value="RESPONSE_REGULATORY"/>
    <property type="match status" value="1"/>
</dbReference>
<reference evidence="6 7" key="1">
    <citation type="submission" date="2012-02" db="EMBL/GenBank/DDBJ databases">
        <title>Improved High-Quality Draft sequence of Microvirga sp. WSM3557.</title>
        <authorList>
            <consortium name="US DOE Joint Genome Institute"/>
            <person name="Lucas S."/>
            <person name="Han J."/>
            <person name="Lapidus A."/>
            <person name="Cheng J.-F."/>
            <person name="Goodwin L."/>
            <person name="Pitluck S."/>
            <person name="Peters L."/>
            <person name="Zhang X."/>
            <person name="Detter J.C."/>
            <person name="Han C."/>
            <person name="Tapia R."/>
            <person name="Land M."/>
            <person name="Hauser L."/>
            <person name="Kyrpides N."/>
            <person name="Ivanova N."/>
            <person name="Pagani I."/>
            <person name="Brau L."/>
            <person name="Yates R."/>
            <person name="O'Hara G."/>
            <person name="Rui T."/>
            <person name="Howieson J."/>
            <person name="Reeve W."/>
            <person name="Woyke T."/>
        </authorList>
    </citation>
    <scope>NUCLEOTIDE SEQUENCE [LARGE SCALE GENOMIC DNA]</scope>
    <source>
        <strain evidence="6 7">WSM3557</strain>
    </source>
</reference>
<evidence type="ECO:0000256" key="2">
    <source>
        <dbReference type="ARBA" id="ARBA00023125"/>
    </source>
</evidence>
<sequence length="221" mass="23998">MKVQVRVGVIDRHPLFRDGVTLALNSQSDIKVVAQGASVWDAIDIAQRDAPDVIVLDADVLDRSMGAVESILQHHPAIRIVILADAADEEHVYGALKRGVRGYLLKGTCGKELIQTVRVLDQGQSFISPSLAARLLMRSGPGSIVETKGSGALPPLTPREQQILAILVQGRSNKEIGNKLELSEKTIKHHLTNILQKLRVRNRVEAALLASNHLPQSVLSS</sequence>
<evidence type="ECO:0000313" key="7">
    <source>
        <dbReference type="Proteomes" id="UP000003947"/>
    </source>
</evidence>
<dbReference type="CDD" id="cd17535">
    <property type="entry name" value="REC_NarL-like"/>
    <property type="match status" value="1"/>
</dbReference>
<dbReference type="Pfam" id="PF00072">
    <property type="entry name" value="Response_reg"/>
    <property type="match status" value="1"/>
</dbReference>
<dbReference type="EMBL" id="JH660647">
    <property type="protein sequence ID" value="EIM24804.1"/>
    <property type="molecule type" value="Genomic_DNA"/>
</dbReference>
<keyword evidence="7" id="KW-1185">Reference proteome</keyword>
<feature type="modified residue" description="4-aspartylphosphate" evidence="3">
    <location>
        <position position="57"/>
    </location>
</feature>
<dbReference type="SUPFAM" id="SSF46894">
    <property type="entry name" value="C-terminal effector domain of the bipartite response regulators"/>
    <property type="match status" value="1"/>
</dbReference>
<feature type="domain" description="HTH luxR-type" evidence="4">
    <location>
        <begin position="149"/>
        <end position="214"/>
    </location>
</feature>
<dbReference type="PANTHER" id="PTHR43214">
    <property type="entry name" value="TWO-COMPONENT RESPONSE REGULATOR"/>
    <property type="match status" value="1"/>
</dbReference>
<accession>I4YLG2</accession>
<dbReference type="InterPro" id="IPR016032">
    <property type="entry name" value="Sig_transdc_resp-reg_C-effctor"/>
</dbReference>
<dbReference type="Gene3D" id="3.40.50.2300">
    <property type="match status" value="1"/>
</dbReference>